<name>A0A9D0ZQ50_9FIRM</name>
<dbReference type="SUPFAM" id="SSF141091">
    <property type="entry name" value="L21p-like"/>
    <property type="match status" value="1"/>
</dbReference>
<dbReference type="NCBIfam" id="TIGR00061">
    <property type="entry name" value="L21"/>
    <property type="match status" value="1"/>
</dbReference>
<evidence type="ECO:0000313" key="7">
    <source>
        <dbReference type="Proteomes" id="UP000886786"/>
    </source>
</evidence>
<dbReference type="GO" id="GO:0005840">
    <property type="term" value="C:ribosome"/>
    <property type="evidence" value="ECO:0007669"/>
    <property type="project" value="UniProtKB-KW"/>
</dbReference>
<dbReference type="PANTHER" id="PTHR21349:SF0">
    <property type="entry name" value="LARGE RIBOSOMAL SUBUNIT PROTEIN BL21M"/>
    <property type="match status" value="1"/>
</dbReference>
<evidence type="ECO:0000313" key="6">
    <source>
        <dbReference type="EMBL" id="HIQ90200.1"/>
    </source>
</evidence>
<evidence type="ECO:0000256" key="5">
    <source>
        <dbReference type="RuleBase" id="RU000562"/>
    </source>
</evidence>
<keyword evidence="3 4" id="KW-0687">Ribonucleoprotein</keyword>
<organism evidence="6 7">
    <name type="scientific">Candidatus Coprosoma intestinipullorum</name>
    <dbReference type="NCBI Taxonomy" id="2840752"/>
    <lineage>
        <taxon>Bacteria</taxon>
        <taxon>Bacillati</taxon>
        <taxon>Bacillota</taxon>
        <taxon>Bacillota incertae sedis</taxon>
        <taxon>Candidatus Coprosoma</taxon>
    </lineage>
</organism>
<dbReference type="GO" id="GO:0006412">
    <property type="term" value="P:translation"/>
    <property type="evidence" value="ECO:0007669"/>
    <property type="project" value="UniProtKB-UniRule"/>
</dbReference>
<accession>A0A9D0ZQ50</accession>
<dbReference type="GO" id="GO:0019843">
    <property type="term" value="F:rRNA binding"/>
    <property type="evidence" value="ECO:0007669"/>
    <property type="project" value="UniProtKB-UniRule"/>
</dbReference>
<dbReference type="GO" id="GO:0003735">
    <property type="term" value="F:structural constituent of ribosome"/>
    <property type="evidence" value="ECO:0007669"/>
    <property type="project" value="InterPro"/>
</dbReference>
<proteinExistence type="inferred from homology"/>
<comment type="caution">
    <text evidence="6">The sequence shown here is derived from an EMBL/GenBank/DDBJ whole genome shotgun (WGS) entry which is preliminary data.</text>
</comment>
<dbReference type="Pfam" id="PF00829">
    <property type="entry name" value="Ribosomal_L21p"/>
    <property type="match status" value="1"/>
</dbReference>
<dbReference type="EMBL" id="DVFV01000024">
    <property type="protein sequence ID" value="HIQ90200.1"/>
    <property type="molecule type" value="Genomic_DNA"/>
</dbReference>
<evidence type="ECO:0000256" key="3">
    <source>
        <dbReference type="ARBA" id="ARBA00023274"/>
    </source>
</evidence>
<protein>
    <recommendedName>
        <fullName evidence="4">Large ribosomal subunit protein bL21</fullName>
    </recommendedName>
</protein>
<evidence type="ECO:0000256" key="1">
    <source>
        <dbReference type="ARBA" id="ARBA00008563"/>
    </source>
</evidence>
<comment type="subunit">
    <text evidence="4">Part of the 50S ribosomal subunit. Contacts protein L20.</text>
</comment>
<gene>
    <name evidence="4 6" type="primary">rplU</name>
    <name evidence="6" type="ORF">IAB27_01035</name>
</gene>
<dbReference type="InterPro" id="IPR036164">
    <property type="entry name" value="bL21-like_sf"/>
</dbReference>
<evidence type="ECO:0000256" key="4">
    <source>
        <dbReference type="HAMAP-Rule" id="MF_01363"/>
    </source>
</evidence>
<dbReference type="InterPro" id="IPR028909">
    <property type="entry name" value="bL21-like"/>
</dbReference>
<sequence>MKAVFKTGGKQYYAEEGSVIFVEKLPQAEGETVVFDDVLFVDGNVPAAKSKVEAKVLKQGKNRKLKIFKYVNKNNKHRKTQGHRQPYTKIEVTKIVK</sequence>
<keyword evidence="4 5" id="KW-0694">RNA-binding</keyword>
<comment type="function">
    <text evidence="4 5">This protein binds to 23S rRNA in the presence of protein L20.</text>
</comment>
<reference evidence="6" key="2">
    <citation type="journal article" date="2021" name="PeerJ">
        <title>Extensive microbial diversity within the chicken gut microbiome revealed by metagenomics and culture.</title>
        <authorList>
            <person name="Gilroy R."/>
            <person name="Ravi A."/>
            <person name="Getino M."/>
            <person name="Pursley I."/>
            <person name="Horton D.L."/>
            <person name="Alikhan N.F."/>
            <person name="Baker D."/>
            <person name="Gharbi K."/>
            <person name="Hall N."/>
            <person name="Watson M."/>
            <person name="Adriaenssens E.M."/>
            <person name="Foster-Nyarko E."/>
            <person name="Jarju S."/>
            <person name="Secka A."/>
            <person name="Antonio M."/>
            <person name="Oren A."/>
            <person name="Chaudhuri R.R."/>
            <person name="La Ragione R."/>
            <person name="Hildebrand F."/>
            <person name="Pallen M.J."/>
        </authorList>
    </citation>
    <scope>NUCLEOTIDE SEQUENCE</scope>
    <source>
        <strain evidence="6">CHK147-3167</strain>
    </source>
</reference>
<dbReference type="InterPro" id="IPR001787">
    <property type="entry name" value="Ribosomal_bL21"/>
</dbReference>
<comment type="similarity">
    <text evidence="1 4 5">Belongs to the bacterial ribosomal protein bL21 family.</text>
</comment>
<evidence type="ECO:0000256" key="2">
    <source>
        <dbReference type="ARBA" id="ARBA00022980"/>
    </source>
</evidence>
<keyword evidence="2 4" id="KW-0689">Ribosomal protein</keyword>
<dbReference type="AlphaFoldDB" id="A0A9D0ZQ50"/>
<dbReference type="Proteomes" id="UP000886786">
    <property type="component" value="Unassembled WGS sequence"/>
</dbReference>
<dbReference type="PANTHER" id="PTHR21349">
    <property type="entry name" value="50S RIBOSOMAL PROTEIN L21"/>
    <property type="match status" value="1"/>
</dbReference>
<dbReference type="GO" id="GO:0005737">
    <property type="term" value="C:cytoplasm"/>
    <property type="evidence" value="ECO:0007669"/>
    <property type="project" value="UniProtKB-ARBA"/>
</dbReference>
<dbReference type="GO" id="GO:1990904">
    <property type="term" value="C:ribonucleoprotein complex"/>
    <property type="evidence" value="ECO:0007669"/>
    <property type="project" value="UniProtKB-KW"/>
</dbReference>
<reference evidence="6" key="1">
    <citation type="submission" date="2020-10" db="EMBL/GenBank/DDBJ databases">
        <authorList>
            <person name="Gilroy R."/>
        </authorList>
    </citation>
    <scope>NUCLEOTIDE SEQUENCE</scope>
    <source>
        <strain evidence="6">CHK147-3167</strain>
    </source>
</reference>
<keyword evidence="4 5" id="KW-0699">rRNA-binding</keyword>
<dbReference type="HAMAP" id="MF_01363">
    <property type="entry name" value="Ribosomal_bL21"/>
    <property type="match status" value="1"/>
</dbReference>